<protein>
    <submittedName>
        <fullName evidence="2">Uncharacterized protein</fullName>
    </submittedName>
</protein>
<gene>
    <name evidence="2" type="ORF">F751_4526</name>
</gene>
<feature type="region of interest" description="Disordered" evidence="1">
    <location>
        <begin position="1"/>
        <end position="38"/>
    </location>
</feature>
<accession>A0A087SNF2</accession>
<dbReference type="Proteomes" id="UP000028924">
    <property type="component" value="Unassembled WGS sequence"/>
</dbReference>
<dbReference type="GeneID" id="23615917"/>
<evidence type="ECO:0000256" key="1">
    <source>
        <dbReference type="SAM" id="MobiDB-lite"/>
    </source>
</evidence>
<sequence>MWGRGKPMAVSQGGVTSGQTSGQGTEEMDHFEQVKDHDQVHLKQTAVILSTFPSVDEMQQPK</sequence>
<feature type="compositionally biased region" description="Low complexity" evidence="1">
    <location>
        <begin position="10"/>
        <end position="25"/>
    </location>
</feature>
<proteinExistence type="predicted"/>
<dbReference type="RefSeq" id="XP_011400223.1">
    <property type="nucleotide sequence ID" value="XM_011401921.1"/>
</dbReference>
<feature type="compositionally biased region" description="Basic and acidic residues" evidence="1">
    <location>
        <begin position="27"/>
        <end position="38"/>
    </location>
</feature>
<name>A0A087SNF2_AUXPR</name>
<keyword evidence="3" id="KW-1185">Reference proteome</keyword>
<evidence type="ECO:0000313" key="2">
    <source>
        <dbReference type="EMBL" id="KFM27256.1"/>
    </source>
</evidence>
<reference evidence="2 3" key="1">
    <citation type="journal article" date="2014" name="BMC Genomics">
        <title>Oil accumulation mechanisms of the oleaginous microalga Chlorella protothecoides revealed through its genome, transcriptomes, and proteomes.</title>
        <authorList>
            <person name="Gao C."/>
            <person name="Wang Y."/>
            <person name="Shen Y."/>
            <person name="Yan D."/>
            <person name="He X."/>
            <person name="Dai J."/>
            <person name="Wu Q."/>
        </authorList>
    </citation>
    <scope>NUCLEOTIDE SEQUENCE [LARGE SCALE GENOMIC DNA]</scope>
    <source>
        <strain evidence="2 3">0710</strain>
    </source>
</reference>
<dbReference type="AlphaFoldDB" id="A0A087SNF2"/>
<dbReference type="KEGG" id="apro:F751_4526"/>
<dbReference type="EMBL" id="KL662144">
    <property type="protein sequence ID" value="KFM27256.1"/>
    <property type="molecule type" value="Genomic_DNA"/>
</dbReference>
<evidence type="ECO:0000313" key="3">
    <source>
        <dbReference type="Proteomes" id="UP000028924"/>
    </source>
</evidence>
<organism evidence="2 3">
    <name type="scientific">Auxenochlorella protothecoides</name>
    <name type="common">Green microalga</name>
    <name type="synonym">Chlorella protothecoides</name>
    <dbReference type="NCBI Taxonomy" id="3075"/>
    <lineage>
        <taxon>Eukaryota</taxon>
        <taxon>Viridiplantae</taxon>
        <taxon>Chlorophyta</taxon>
        <taxon>core chlorophytes</taxon>
        <taxon>Trebouxiophyceae</taxon>
        <taxon>Chlorellales</taxon>
        <taxon>Chlorellaceae</taxon>
        <taxon>Auxenochlorella</taxon>
    </lineage>
</organism>